<dbReference type="Proteomes" id="UP000001304">
    <property type="component" value="Chromosome"/>
</dbReference>
<sequence length="149" mass="17172">MCEKGFEFLDHTADVLVKAWGRTLPEALSEIARGMFEIMTDTSKIEPTTAIEIEVCGFDLENLVYRWLEELLYYHDSKNLVFGEFQVVSIEEKSSGDNEKSICLKAIVKGEVFNRDKHESRTVVKAVTYHNMSVIRENDKWTITVVFDI</sequence>
<dbReference type="SUPFAM" id="SSF69819">
    <property type="entry name" value="MTH1598-like"/>
    <property type="match status" value="1"/>
</dbReference>
<dbReference type="Gene3D" id="3.55.10.10">
    <property type="entry name" value="Archease domain"/>
    <property type="match status" value="1"/>
</dbReference>
<dbReference type="STRING" id="583356.Igag_1458"/>
<dbReference type="InterPro" id="IPR036820">
    <property type="entry name" value="Archease_dom_sf"/>
</dbReference>
<feature type="binding site" evidence="6">
    <location>
        <position position="14"/>
    </location>
    <ligand>
        <name>Ca(2+)</name>
        <dbReference type="ChEBI" id="CHEBI:29108"/>
    </ligand>
</feature>
<comment type="function">
    <text evidence="5 6">Activates the tRNA-splicing ligase complex by facilitating the enzymatic turnover of catalytic subunit RtcB. Acts by promoting the guanylylation of RtcB, a key intermediate step in tRNA ligation. Can also alter the NTP specificity of RtcB such that ATP, dGTP or ITP is used efficiently.</text>
</comment>
<keyword evidence="3 6" id="KW-0479">Metal-binding</keyword>
<dbReference type="BioCyc" id="IAGG583356:GHAH-1447-MONOMER"/>
<protein>
    <recommendedName>
        <fullName evidence="6">Protein archease</fullName>
    </recommendedName>
</protein>
<dbReference type="KEGG" id="iag:Igag_1458"/>
<evidence type="ECO:0000259" key="7">
    <source>
        <dbReference type="Pfam" id="PF01951"/>
    </source>
</evidence>
<evidence type="ECO:0000256" key="1">
    <source>
        <dbReference type="ARBA" id="ARBA00007963"/>
    </source>
</evidence>
<dbReference type="InterPro" id="IPR002804">
    <property type="entry name" value="Archease"/>
</dbReference>
<dbReference type="PANTHER" id="PTHR12682:SF11">
    <property type="entry name" value="PROTEIN ARCHEASE"/>
    <property type="match status" value="1"/>
</dbReference>
<dbReference type="GO" id="GO:0005509">
    <property type="term" value="F:calcium ion binding"/>
    <property type="evidence" value="ECO:0007669"/>
    <property type="project" value="UniProtKB-UniRule"/>
</dbReference>
<reference evidence="8 9" key="1">
    <citation type="journal article" date="2010" name="Stand. Genomic Sci.">
        <title>Complete genome sequence of Ignisphaera aggregans type strain (AQ1.S1).</title>
        <authorList>
            <person name="Goker M."/>
            <person name="Held B."/>
            <person name="Lapidus A."/>
            <person name="Nolan M."/>
            <person name="Spring S."/>
            <person name="Yasawong M."/>
            <person name="Lucas S."/>
            <person name="Glavina Del Rio T."/>
            <person name="Tice H."/>
            <person name="Cheng J.F."/>
            <person name="Goodwin L."/>
            <person name="Tapia R."/>
            <person name="Pitluck S."/>
            <person name="Liolios K."/>
            <person name="Ivanova N."/>
            <person name="Mavromatis K."/>
            <person name="Mikhailova N."/>
            <person name="Pati A."/>
            <person name="Chen A."/>
            <person name="Palaniappan K."/>
            <person name="Brambilla E."/>
            <person name="Land M."/>
            <person name="Hauser L."/>
            <person name="Chang Y.J."/>
            <person name="Jeffries C.D."/>
            <person name="Brettin T."/>
            <person name="Detter J.C."/>
            <person name="Han C."/>
            <person name="Rohde M."/>
            <person name="Sikorski J."/>
            <person name="Woyke T."/>
            <person name="Bristow J."/>
            <person name="Eisen J.A."/>
            <person name="Markowitz V."/>
            <person name="Hugenholtz P."/>
            <person name="Kyrpides N.C."/>
            <person name="Klenk H.P."/>
        </authorList>
    </citation>
    <scope>NUCLEOTIDE SEQUENCE [LARGE SCALE GENOMIC DNA]</scope>
    <source>
        <strain evidence="9">DSM 17230 / JCM 13409 / AQ1.S1</strain>
    </source>
</reference>
<evidence type="ECO:0000256" key="4">
    <source>
        <dbReference type="ARBA" id="ARBA00022837"/>
    </source>
</evidence>
<dbReference type="HOGENOM" id="CLU_111362_3_0_2"/>
<dbReference type="Pfam" id="PF01951">
    <property type="entry name" value="Archease"/>
    <property type="match status" value="1"/>
</dbReference>
<feature type="binding site" evidence="6">
    <location>
        <position position="148"/>
    </location>
    <ligand>
        <name>Ca(2+)</name>
        <dbReference type="ChEBI" id="CHEBI:29108"/>
    </ligand>
</feature>
<dbReference type="HAMAP" id="MF_01222">
    <property type="entry name" value="Archease_arch"/>
    <property type="match status" value="1"/>
</dbReference>
<dbReference type="PANTHER" id="PTHR12682">
    <property type="entry name" value="ARCHEASE"/>
    <property type="match status" value="1"/>
</dbReference>
<evidence type="ECO:0000313" key="8">
    <source>
        <dbReference type="EMBL" id="ADM28260.1"/>
    </source>
</evidence>
<dbReference type="NCBIfam" id="NF001617">
    <property type="entry name" value="PRK00407.1"/>
    <property type="match status" value="1"/>
</dbReference>
<proteinExistence type="inferred from homology"/>
<evidence type="ECO:0000313" key="9">
    <source>
        <dbReference type="Proteomes" id="UP000001304"/>
    </source>
</evidence>
<dbReference type="InterPro" id="IPR023572">
    <property type="entry name" value="Archease_dom"/>
</dbReference>
<keyword evidence="2 6" id="KW-0819">tRNA processing</keyword>
<dbReference type="InterPro" id="IPR022952">
    <property type="entry name" value="Archease_arc"/>
</dbReference>
<accession>E0SQK4</accession>
<dbReference type="GO" id="GO:0006388">
    <property type="term" value="P:tRNA splicing, via endonucleolytic cleavage and ligation"/>
    <property type="evidence" value="ECO:0007669"/>
    <property type="project" value="UniProtKB-UniRule"/>
</dbReference>
<dbReference type="EMBL" id="CP002098">
    <property type="protein sequence ID" value="ADM28260.1"/>
    <property type="molecule type" value="Genomic_DNA"/>
</dbReference>
<organism evidence="8 9">
    <name type="scientific">Ignisphaera aggregans (strain DSM 17230 / JCM 13409 / AQ1.S1)</name>
    <dbReference type="NCBI Taxonomy" id="583356"/>
    <lineage>
        <taxon>Archaea</taxon>
        <taxon>Thermoproteota</taxon>
        <taxon>Thermoprotei</taxon>
        <taxon>Desulfurococcales</taxon>
        <taxon>Desulfurococcaceae</taxon>
        <taxon>Ignisphaera</taxon>
    </lineage>
</organism>
<dbReference type="AlphaFoldDB" id="E0SQK4"/>
<keyword evidence="9" id="KW-1185">Reference proteome</keyword>
<name>E0SQK4_IGNAA</name>
<evidence type="ECO:0000256" key="6">
    <source>
        <dbReference type="HAMAP-Rule" id="MF_01222"/>
    </source>
</evidence>
<evidence type="ECO:0000256" key="2">
    <source>
        <dbReference type="ARBA" id="ARBA00022694"/>
    </source>
</evidence>
<feature type="domain" description="Archease" evidence="7">
    <location>
        <begin position="6"/>
        <end position="149"/>
    </location>
</feature>
<evidence type="ECO:0000256" key="3">
    <source>
        <dbReference type="ARBA" id="ARBA00022723"/>
    </source>
</evidence>
<gene>
    <name evidence="8" type="ordered locus">Igag_1458</name>
</gene>
<keyword evidence="4 6" id="KW-0106">Calcium</keyword>
<comment type="similarity">
    <text evidence="1 6">Belongs to the archease family.</text>
</comment>
<evidence type="ECO:0000256" key="5">
    <source>
        <dbReference type="ARBA" id="ARBA00024970"/>
    </source>
</evidence>
<feature type="binding site" evidence="6">
    <location>
        <position position="149"/>
    </location>
    <ligand>
        <name>Ca(2+)</name>
        <dbReference type="ChEBI" id="CHEBI:29108"/>
    </ligand>
</feature>